<dbReference type="PANTHER" id="PTHR13096">
    <property type="entry name" value="MINA53 MYC INDUCED NUCLEAR ANTIGEN"/>
    <property type="match status" value="1"/>
</dbReference>
<evidence type="ECO:0000256" key="1">
    <source>
        <dbReference type="ARBA" id="ARBA00001954"/>
    </source>
</evidence>
<keyword evidence="6" id="KW-1185">Reference proteome</keyword>
<dbReference type="InterPro" id="IPR003347">
    <property type="entry name" value="JmjC_dom"/>
</dbReference>
<dbReference type="OrthoDB" id="9764016at2"/>
<dbReference type="RefSeq" id="WP_119585634.1">
    <property type="nucleotide sequence ID" value="NZ_CAWODQ010000012.1"/>
</dbReference>
<keyword evidence="3" id="KW-0408">Iron</keyword>
<dbReference type="GO" id="GO:0051864">
    <property type="term" value="F:histone H3K36 demethylase activity"/>
    <property type="evidence" value="ECO:0007669"/>
    <property type="project" value="TreeGrafter"/>
</dbReference>
<proteinExistence type="predicted"/>
<dbReference type="PANTHER" id="PTHR13096:SF9">
    <property type="entry name" value="BIFUNCTIONAL LYSINE-SPECIFIC DEMETHYLASE AND HISTIDYL-HYDROXYLASE"/>
    <property type="match status" value="1"/>
</dbReference>
<evidence type="ECO:0000313" key="5">
    <source>
        <dbReference type="EMBL" id="RIV87830.1"/>
    </source>
</evidence>
<reference evidence="5 6" key="1">
    <citation type="submission" date="2018-08" db="EMBL/GenBank/DDBJ databases">
        <title>Erythrobacter zhengii sp.nov., a bacterium isolated from deep-sea sediment.</title>
        <authorList>
            <person name="Fang C."/>
            <person name="Wu Y.-H."/>
            <person name="Sun C."/>
            <person name="Wang H."/>
            <person name="Cheng H."/>
            <person name="Meng F.-X."/>
            <person name="Wang C.-S."/>
            <person name="Xu X.-W."/>
        </authorList>
    </citation>
    <scope>NUCLEOTIDE SEQUENCE [LARGE SCALE GENOMIC DNA]</scope>
    <source>
        <strain evidence="5 6">V18</strain>
    </source>
</reference>
<accession>A0A418NV56</accession>
<dbReference type="PROSITE" id="PS51184">
    <property type="entry name" value="JMJC"/>
    <property type="match status" value="1"/>
</dbReference>
<dbReference type="InterPro" id="IPR039994">
    <property type="entry name" value="NO66-like"/>
</dbReference>
<keyword evidence="2" id="KW-0479">Metal-binding</keyword>
<dbReference type="SMART" id="SM00558">
    <property type="entry name" value="JmjC"/>
    <property type="match status" value="1"/>
</dbReference>
<dbReference type="Proteomes" id="UP000286576">
    <property type="component" value="Unassembled WGS sequence"/>
</dbReference>
<dbReference type="Gene3D" id="2.60.120.650">
    <property type="entry name" value="Cupin"/>
    <property type="match status" value="1"/>
</dbReference>
<comment type="cofactor">
    <cofactor evidence="1">
        <name>Fe(2+)</name>
        <dbReference type="ChEBI" id="CHEBI:29033"/>
    </cofactor>
</comment>
<name>A0A418NV56_9SPHN</name>
<dbReference type="Pfam" id="PF08007">
    <property type="entry name" value="JmjC_2"/>
    <property type="match status" value="1"/>
</dbReference>
<evidence type="ECO:0000256" key="3">
    <source>
        <dbReference type="ARBA" id="ARBA00023004"/>
    </source>
</evidence>
<gene>
    <name evidence="5" type="ORF">D2V07_05770</name>
</gene>
<comment type="caution">
    <text evidence="5">The sequence shown here is derived from an EMBL/GenBank/DDBJ whole genome shotgun (WGS) entry which is preliminary data.</text>
</comment>
<sequence length="400" mass="44018">MESRNSQTSSHGALEMMIAPLTPEEFFRDHYEKAYFHSTAINPNVGDLLSIDRIDEIIADSELPARSISMAKSGRGIPAGEYTFANGVVDRGAVLDGFRDGATIILPQLHFADGKLYEFCLSLQRAFGARTQTNIYMTPPGEHGFGVHYDDHDVFVLQVAGAKDWEIYGDRETLPYRGEGFRKDRDDPGELKDSFVLETGQCLYVPRGTAHRALTHGDEPSLHITVGILVQTWADFMLEAVAEASLRIPEMRHSLPRDLYFEEGDRAAHKAMFERMARAIADTASFDATLSAFSGNFVRSQGGRVRGGLNALCRPIGDHDRFTIRPHILYSFEDAADDGGEGRQIVLPGASLPLSEELAPQLQAHIEGGSLSKADFTVTDAEELDDVIGSLIAYGLLVRV</sequence>
<feature type="domain" description="JmjC" evidence="4">
    <location>
        <begin position="105"/>
        <end position="245"/>
    </location>
</feature>
<dbReference type="SUPFAM" id="SSF51197">
    <property type="entry name" value="Clavaminate synthase-like"/>
    <property type="match status" value="1"/>
</dbReference>
<organism evidence="5 6">
    <name type="scientific">Aurantiacibacter zhengii</name>
    <dbReference type="NCBI Taxonomy" id="2307003"/>
    <lineage>
        <taxon>Bacteria</taxon>
        <taxon>Pseudomonadati</taxon>
        <taxon>Pseudomonadota</taxon>
        <taxon>Alphaproteobacteria</taxon>
        <taxon>Sphingomonadales</taxon>
        <taxon>Erythrobacteraceae</taxon>
        <taxon>Aurantiacibacter</taxon>
    </lineage>
</organism>
<protein>
    <recommendedName>
        <fullName evidence="4">JmjC domain-containing protein</fullName>
    </recommendedName>
</protein>
<dbReference type="AlphaFoldDB" id="A0A418NV56"/>
<dbReference type="GO" id="GO:0032453">
    <property type="term" value="F:histone H3K4 demethylase activity"/>
    <property type="evidence" value="ECO:0007669"/>
    <property type="project" value="TreeGrafter"/>
</dbReference>
<evidence type="ECO:0000259" key="4">
    <source>
        <dbReference type="PROSITE" id="PS51184"/>
    </source>
</evidence>
<evidence type="ECO:0000256" key="2">
    <source>
        <dbReference type="ARBA" id="ARBA00022723"/>
    </source>
</evidence>
<dbReference type="GO" id="GO:0046872">
    <property type="term" value="F:metal ion binding"/>
    <property type="evidence" value="ECO:0007669"/>
    <property type="project" value="UniProtKB-KW"/>
</dbReference>
<dbReference type="EMBL" id="QXFL01000002">
    <property type="protein sequence ID" value="RIV87830.1"/>
    <property type="molecule type" value="Genomic_DNA"/>
</dbReference>
<evidence type="ECO:0000313" key="6">
    <source>
        <dbReference type="Proteomes" id="UP000286576"/>
    </source>
</evidence>